<accession>A0A975M7S9</accession>
<protein>
    <recommendedName>
        <fullName evidence="3">RHS repeat-associated core domain-containing protein</fullName>
    </recommendedName>
</protein>
<evidence type="ECO:0000313" key="2">
    <source>
        <dbReference type="Proteomes" id="UP000676885"/>
    </source>
</evidence>
<reference evidence="1 2" key="1">
    <citation type="submission" date="2021-05" db="EMBL/GenBank/DDBJ databases">
        <title>Novel species in genus Arthrobacter.</title>
        <authorList>
            <person name="Zhang G."/>
        </authorList>
    </citation>
    <scope>NUCLEOTIDE SEQUENCE [LARGE SCALE GENOMIC DNA]</scope>
    <source>
        <strain evidence="2">zg-ZUI227</strain>
    </source>
</reference>
<evidence type="ECO:0008006" key="3">
    <source>
        <dbReference type="Google" id="ProtNLM"/>
    </source>
</evidence>
<gene>
    <name evidence="1" type="ORF">KKR91_07990</name>
</gene>
<dbReference type="KEGG" id="ajg:KKR91_07990"/>
<evidence type="ECO:0000313" key="1">
    <source>
        <dbReference type="EMBL" id="QWC11472.1"/>
    </source>
</evidence>
<dbReference type="Gene3D" id="2.180.10.10">
    <property type="entry name" value="RHS repeat-associated core"/>
    <property type="match status" value="1"/>
</dbReference>
<dbReference type="AlphaFoldDB" id="A0A975M7S9"/>
<proteinExistence type="predicted"/>
<keyword evidence="2" id="KW-1185">Reference proteome</keyword>
<dbReference type="EMBL" id="CP076022">
    <property type="protein sequence ID" value="QWC11472.1"/>
    <property type="molecule type" value="Genomic_DNA"/>
</dbReference>
<sequence length="454" mass="43825">MDALGELATVDGCPVWWDSASAIPSLTGIGDEQVLNLPGCVTGIGEAWIAPGWRAARPTDETDPWAVLGASVIPEPGVVSGMGAGSGSGVSSGSLPAGISLTGNGGLDVAGLEWLGARAYDPTARGFLSTDPLAPVLGAGWDGNPYAYAGNNPLNASDPTGLRPLTDEELKAYDASSRGAFAAVGDWMDDHAYLVAGIAVVAGVALMCTGVGGPVGVALIGAASGALISGGVSIASQKAANGNVDWGQVGVDTLIGGAAGLAGGGAAAVISKIAPTVARAAPAVARAGRATLARLPVGQMGKSAVTNALGGGVSNTGMYLITAEDRSFRGVAGAFAGGAVTGAVSPQGGYLAPLVGGRGGQAIQLGIGAGGAVAGGAVDKAIAGKSYAWQEVVFDAAGGGALSHFPGASALNPGNSKPGWMDHSFAANGAAHASAIVGGAKFVLGPDAAGILSR</sequence>
<name>A0A975M7S9_9MICC</name>
<dbReference type="InterPro" id="IPR022385">
    <property type="entry name" value="Rhs_assc_core"/>
</dbReference>
<dbReference type="Proteomes" id="UP000676885">
    <property type="component" value="Chromosome"/>
</dbReference>
<dbReference type="RefSeq" id="WP_210228473.1">
    <property type="nucleotide sequence ID" value="NZ_CP076022.1"/>
</dbReference>
<organism evidence="1 2">
    <name type="scientific">Arthrobacter jiangjiafuii</name>
    <dbReference type="NCBI Taxonomy" id="2817475"/>
    <lineage>
        <taxon>Bacteria</taxon>
        <taxon>Bacillati</taxon>
        <taxon>Actinomycetota</taxon>
        <taxon>Actinomycetes</taxon>
        <taxon>Micrococcales</taxon>
        <taxon>Micrococcaceae</taxon>
        <taxon>Arthrobacter</taxon>
    </lineage>
</organism>
<dbReference type="NCBIfam" id="TIGR03696">
    <property type="entry name" value="Rhs_assc_core"/>
    <property type="match status" value="1"/>
</dbReference>